<dbReference type="EMBL" id="BMES01000001">
    <property type="protein sequence ID" value="GGH06805.1"/>
    <property type="molecule type" value="Genomic_DNA"/>
</dbReference>
<name>A0A917I2V5_9HYPH</name>
<sequence>MNAALHRPAVARDSIRLIVRIVAVLAAGLLTGAILGFGAVATYDMLRVNQPLLYSAD</sequence>
<dbReference type="RefSeq" id="WP_188515812.1">
    <property type="nucleotide sequence ID" value="NZ_BMES01000001.1"/>
</dbReference>
<evidence type="ECO:0000313" key="3">
    <source>
        <dbReference type="Proteomes" id="UP000603912"/>
    </source>
</evidence>
<evidence type="ECO:0000313" key="2">
    <source>
        <dbReference type="EMBL" id="GGH06805.1"/>
    </source>
</evidence>
<dbReference type="Proteomes" id="UP000603912">
    <property type="component" value="Unassembled WGS sequence"/>
</dbReference>
<keyword evidence="1" id="KW-1133">Transmembrane helix</keyword>
<accession>A0A917I2V5</accession>
<keyword evidence="1" id="KW-0812">Transmembrane</keyword>
<reference evidence="2" key="2">
    <citation type="submission" date="2020-09" db="EMBL/GenBank/DDBJ databases">
        <authorList>
            <person name="Sun Q."/>
            <person name="Zhou Y."/>
        </authorList>
    </citation>
    <scope>NUCLEOTIDE SEQUENCE</scope>
    <source>
        <strain evidence="2">CGMCC 1.12214</strain>
    </source>
</reference>
<proteinExistence type="predicted"/>
<feature type="transmembrane region" description="Helical" evidence="1">
    <location>
        <begin position="21"/>
        <end position="43"/>
    </location>
</feature>
<keyword evidence="3" id="KW-1185">Reference proteome</keyword>
<keyword evidence="1" id="KW-0472">Membrane</keyword>
<gene>
    <name evidence="2" type="ORF">GCM10007036_01290</name>
</gene>
<protein>
    <submittedName>
        <fullName evidence="2">Uncharacterized protein</fullName>
    </submittedName>
</protein>
<evidence type="ECO:0000256" key="1">
    <source>
        <dbReference type="SAM" id="Phobius"/>
    </source>
</evidence>
<dbReference type="AlphaFoldDB" id="A0A917I2V5"/>
<reference evidence="2" key="1">
    <citation type="journal article" date="2014" name="Int. J. Syst. Evol. Microbiol.">
        <title>Complete genome sequence of Corynebacterium casei LMG S-19264T (=DSM 44701T), isolated from a smear-ripened cheese.</title>
        <authorList>
            <consortium name="US DOE Joint Genome Institute (JGI-PGF)"/>
            <person name="Walter F."/>
            <person name="Albersmeier A."/>
            <person name="Kalinowski J."/>
            <person name="Ruckert C."/>
        </authorList>
    </citation>
    <scope>NUCLEOTIDE SEQUENCE</scope>
    <source>
        <strain evidence="2">CGMCC 1.12214</strain>
    </source>
</reference>
<comment type="caution">
    <text evidence="2">The sequence shown here is derived from an EMBL/GenBank/DDBJ whole genome shotgun (WGS) entry which is preliminary data.</text>
</comment>
<organism evidence="2 3">
    <name type="scientific">Alsobacter metallidurans</name>
    <dbReference type="NCBI Taxonomy" id="340221"/>
    <lineage>
        <taxon>Bacteria</taxon>
        <taxon>Pseudomonadati</taxon>
        <taxon>Pseudomonadota</taxon>
        <taxon>Alphaproteobacteria</taxon>
        <taxon>Hyphomicrobiales</taxon>
        <taxon>Alsobacteraceae</taxon>
        <taxon>Alsobacter</taxon>
    </lineage>
</organism>